<feature type="active site" description="Nucleophile" evidence="4">
    <location>
        <position position="47"/>
    </location>
</feature>
<dbReference type="STRING" id="1177982.SAMN04489711_112147"/>
<evidence type="ECO:0000256" key="1">
    <source>
        <dbReference type="ARBA" id="ARBA00022801"/>
    </source>
</evidence>
<keyword evidence="7" id="KW-1185">Reference proteome</keyword>
<evidence type="ECO:0000313" key="7">
    <source>
        <dbReference type="Proteomes" id="UP000199119"/>
    </source>
</evidence>
<dbReference type="PROSITE" id="PS51635">
    <property type="entry name" value="PNPLA"/>
    <property type="match status" value="1"/>
</dbReference>
<feature type="short sequence motif" description="GXSXG" evidence="4">
    <location>
        <begin position="45"/>
        <end position="49"/>
    </location>
</feature>
<evidence type="ECO:0000256" key="2">
    <source>
        <dbReference type="ARBA" id="ARBA00022963"/>
    </source>
</evidence>
<dbReference type="Gene3D" id="3.40.1090.10">
    <property type="entry name" value="Cytosolic phospholipase A2 catalytic domain"/>
    <property type="match status" value="2"/>
</dbReference>
<feature type="domain" description="PNPLA" evidence="5">
    <location>
        <begin position="13"/>
        <end position="214"/>
    </location>
</feature>
<dbReference type="PANTHER" id="PTHR14226:SF78">
    <property type="entry name" value="SLR0060 PROTEIN"/>
    <property type="match status" value="1"/>
</dbReference>
<feature type="active site" description="Proton acceptor" evidence="4">
    <location>
        <position position="201"/>
    </location>
</feature>
<dbReference type="InterPro" id="IPR016035">
    <property type="entry name" value="Acyl_Trfase/lysoPLipase"/>
</dbReference>
<evidence type="ECO:0000256" key="3">
    <source>
        <dbReference type="ARBA" id="ARBA00023098"/>
    </source>
</evidence>
<dbReference type="RefSeq" id="WP_092940552.1">
    <property type="nucleotide sequence ID" value="NZ_FONX01000012.1"/>
</dbReference>
<keyword evidence="2 4" id="KW-0442">Lipid degradation</keyword>
<proteinExistence type="predicted"/>
<evidence type="ECO:0000256" key="4">
    <source>
        <dbReference type="PROSITE-ProRule" id="PRU01161"/>
    </source>
</evidence>
<feature type="short sequence motif" description="DGA/G" evidence="4">
    <location>
        <begin position="201"/>
        <end position="203"/>
    </location>
</feature>
<dbReference type="AlphaFoldDB" id="A0A1I2G081"/>
<dbReference type="Proteomes" id="UP000199119">
    <property type="component" value="Unassembled WGS sequence"/>
</dbReference>
<gene>
    <name evidence="6" type="ORF">SAMN04489711_112147</name>
</gene>
<evidence type="ECO:0000259" key="5">
    <source>
        <dbReference type="PROSITE" id="PS51635"/>
    </source>
</evidence>
<dbReference type="Pfam" id="PF01734">
    <property type="entry name" value="Patatin"/>
    <property type="match status" value="1"/>
</dbReference>
<feature type="short sequence motif" description="GXGXXG" evidence="4">
    <location>
        <begin position="17"/>
        <end position="22"/>
    </location>
</feature>
<dbReference type="InterPro" id="IPR050301">
    <property type="entry name" value="NTE"/>
</dbReference>
<dbReference type="SUPFAM" id="SSF52151">
    <property type="entry name" value="FabD/lysophospholipase-like"/>
    <property type="match status" value="1"/>
</dbReference>
<keyword evidence="3 4" id="KW-0443">Lipid metabolism</keyword>
<dbReference type="GO" id="GO:0016787">
    <property type="term" value="F:hydrolase activity"/>
    <property type="evidence" value="ECO:0007669"/>
    <property type="project" value="UniProtKB-UniRule"/>
</dbReference>
<evidence type="ECO:0000313" key="6">
    <source>
        <dbReference type="EMBL" id="SFF10380.1"/>
    </source>
</evidence>
<keyword evidence="1 4" id="KW-0378">Hydrolase</keyword>
<dbReference type="EMBL" id="FONX01000012">
    <property type="protein sequence ID" value="SFF10380.1"/>
    <property type="molecule type" value="Genomic_DNA"/>
</dbReference>
<dbReference type="OrthoDB" id="9770965at2"/>
<protein>
    <submittedName>
        <fullName evidence="6">NTE family protein</fullName>
    </submittedName>
</protein>
<dbReference type="GO" id="GO:0016042">
    <property type="term" value="P:lipid catabolic process"/>
    <property type="evidence" value="ECO:0007669"/>
    <property type="project" value="UniProtKB-UniRule"/>
</dbReference>
<dbReference type="PANTHER" id="PTHR14226">
    <property type="entry name" value="NEUROPATHY TARGET ESTERASE/SWISS CHEESE D.MELANOGASTER"/>
    <property type="match status" value="1"/>
</dbReference>
<organism evidence="6 7">
    <name type="scientific">Paracidovorax wautersii</name>
    <dbReference type="NCBI Taxonomy" id="1177982"/>
    <lineage>
        <taxon>Bacteria</taxon>
        <taxon>Pseudomonadati</taxon>
        <taxon>Pseudomonadota</taxon>
        <taxon>Betaproteobacteria</taxon>
        <taxon>Burkholderiales</taxon>
        <taxon>Comamonadaceae</taxon>
        <taxon>Paracidovorax</taxon>
    </lineage>
</organism>
<accession>A0A1I2G081</accession>
<sequence>MPDATFQPQRLNLALQGGGSHGALTWGVLDALLEDGRFAIEGLSGTSAGAMNAVALAHGFAQAAHQHAGADPRELHQIGCDMARATLGRLWEGVGTLGSMMLGVPLAGNNPMVGMLTQWLSPYQTNPLGINPLRRLLEREVDFEVLSTARSPKVFVCATNVRTGRGEIFTGKRLSADAVMASACLPLLFKAVEIDGESYWDGGFSGNPALHPLIYKTECADVLLVQINPIEYPTVPDNASEIMERMNEVTFNASLLSEMRAIEFVRRLLAEGKLDERRYRSVRMHRIDGGSLLASFGSSSKSRADLPFIRELFTLGREEGQRWLKAHGSDIGVRPTVNIADNA</sequence>
<reference evidence="7" key="1">
    <citation type="submission" date="2016-10" db="EMBL/GenBank/DDBJ databases">
        <authorList>
            <person name="Varghese N."/>
            <person name="Submissions S."/>
        </authorList>
    </citation>
    <scope>NUCLEOTIDE SEQUENCE [LARGE SCALE GENOMIC DNA]</scope>
    <source>
        <strain evidence="7">DSM 27981</strain>
    </source>
</reference>
<dbReference type="InterPro" id="IPR002641">
    <property type="entry name" value="PNPLA_dom"/>
</dbReference>
<name>A0A1I2G081_9BURK</name>